<dbReference type="RefSeq" id="WP_262684980.1">
    <property type="nucleotide sequence ID" value="NZ_JAOQIO010000065.1"/>
</dbReference>
<sequence length="118" mass="13578">MTDRPNAPAYTHEQRIQMHMLTSIARSQRALTQMLEAVADLTQKSADAHISSESITMNPKETVQRVVDNIQQISNYQRQLTAKITGITIRRRVRVRGHNGKPWLNHEHVTELRQGIQE</sequence>
<dbReference type="Proteomes" id="UP001652445">
    <property type="component" value="Unassembled WGS sequence"/>
</dbReference>
<gene>
    <name evidence="1" type="ORF">OB236_16745</name>
</gene>
<keyword evidence="2" id="KW-1185">Reference proteome</keyword>
<evidence type="ECO:0000313" key="2">
    <source>
        <dbReference type="Proteomes" id="UP001652445"/>
    </source>
</evidence>
<name>A0ABT2UGI8_9BACL</name>
<comment type="caution">
    <text evidence="1">The sequence shown here is derived from an EMBL/GenBank/DDBJ whole genome shotgun (WGS) entry which is preliminary data.</text>
</comment>
<proteinExistence type="predicted"/>
<dbReference type="EMBL" id="JAOQIO010000065">
    <property type="protein sequence ID" value="MCU6793755.1"/>
    <property type="molecule type" value="Genomic_DNA"/>
</dbReference>
<organism evidence="1 2">
    <name type="scientific">Paenibacillus baimaensis</name>
    <dbReference type="NCBI Taxonomy" id="2982185"/>
    <lineage>
        <taxon>Bacteria</taxon>
        <taxon>Bacillati</taxon>
        <taxon>Bacillota</taxon>
        <taxon>Bacilli</taxon>
        <taxon>Bacillales</taxon>
        <taxon>Paenibacillaceae</taxon>
        <taxon>Paenibacillus</taxon>
    </lineage>
</organism>
<evidence type="ECO:0000313" key="1">
    <source>
        <dbReference type="EMBL" id="MCU6793755.1"/>
    </source>
</evidence>
<reference evidence="1 2" key="1">
    <citation type="submission" date="2022-09" db="EMBL/GenBank/DDBJ databases">
        <authorList>
            <person name="Han X.L."/>
            <person name="Wang Q."/>
            <person name="Lu T."/>
        </authorList>
    </citation>
    <scope>NUCLEOTIDE SEQUENCE [LARGE SCALE GENOMIC DNA]</scope>
    <source>
        <strain evidence="1 2">WQ 127069</strain>
    </source>
</reference>
<accession>A0ABT2UGI8</accession>
<protein>
    <submittedName>
        <fullName evidence="1">Uncharacterized protein</fullName>
    </submittedName>
</protein>